<evidence type="ECO:0000256" key="1">
    <source>
        <dbReference type="ARBA" id="ARBA00004651"/>
    </source>
</evidence>
<reference evidence="10" key="1">
    <citation type="submission" date="2020-10" db="EMBL/GenBank/DDBJ databases">
        <authorList>
            <person name="Gilroy R."/>
        </authorList>
    </citation>
    <scope>NUCLEOTIDE SEQUENCE</scope>
    <source>
        <strain evidence="10">6919</strain>
    </source>
</reference>
<organism evidence="10 11">
    <name type="scientific">Candidatus Limisoma faecipullorum</name>
    <dbReference type="NCBI Taxonomy" id="2840854"/>
    <lineage>
        <taxon>Bacteria</taxon>
        <taxon>Pseudomonadati</taxon>
        <taxon>Bacteroidota</taxon>
        <taxon>Bacteroidia</taxon>
        <taxon>Bacteroidales</taxon>
        <taxon>Candidatus Limisoma</taxon>
    </lineage>
</organism>
<feature type="transmembrane region" description="Helical" evidence="9">
    <location>
        <begin position="248"/>
        <end position="265"/>
    </location>
</feature>
<keyword evidence="3" id="KW-0813">Transport</keyword>
<evidence type="ECO:0000256" key="2">
    <source>
        <dbReference type="ARBA" id="ARBA00009137"/>
    </source>
</evidence>
<dbReference type="Pfam" id="PF02386">
    <property type="entry name" value="TrkH"/>
    <property type="match status" value="1"/>
</dbReference>
<feature type="transmembrane region" description="Helical" evidence="9">
    <location>
        <begin position="35"/>
        <end position="53"/>
    </location>
</feature>
<keyword evidence="7" id="KW-0406">Ion transport</keyword>
<feature type="transmembrane region" description="Helical" evidence="9">
    <location>
        <begin position="90"/>
        <end position="111"/>
    </location>
</feature>
<gene>
    <name evidence="10" type="ORF">IAB88_02390</name>
</gene>
<dbReference type="GO" id="GO:0030001">
    <property type="term" value="P:metal ion transport"/>
    <property type="evidence" value="ECO:0007669"/>
    <property type="project" value="UniProtKB-ARBA"/>
</dbReference>
<feature type="transmembrane region" description="Helical" evidence="9">
    <location>
        <begin position="309"/>
        <end position="330"/>
    </location>
</feature>
<dbReference type="PANTHER" id="PTHR32024">
    <property type="entry name" value="TRK SYSTEM POTASSIUM UPTAKE PROTEIN TRKG-RELATED"/>
    <property type="match status" value="1"/>
</dbReference>
<protein>
    <submittedName>
        <fullName evidence="10">TrkH family potassium uptake protein</fullName>
    </submittedName>
</protein>
<evidence type="ECO:0000256" key="7">
    <source>
        <dbReference type="ARBA" id="ARBA00023065"/>
    </source>
</evidence>
<dbReference type="GO" id="GO:0005886">
    <property type="term" value="C:plasma membrane"/>
    <property type="evidence" value="ECO:0007669"/>
    <property type="project" value="UniProtKB-SubCell"/>
</dbReference>
<feature type="transmembrane region" description="Helical" evidence="9">
    <location>
        <begin position="123"/>
        <end position="143"/>
    </location>
</feature>
<evidence type="ECO:0000313" key="11">
    <source>
        <dbReference type="Proteomes" id="UP000823598"/>
    </source>
</evidence>
<feature type="non-terminal residue" evidence="10">
    <location>
        <position position="1"/>
    </location>
</feature>
<feature type="transmembrane region" description="Helical" evidence="9">
    <location>
        <begin position="181"/>
        <end position="203"/>
    </location>
</feature>
<proteinExistence type="inferred from homology"/>
<evidence type="ECO:0000256" key="4">
    <source>
        <dbReference type="ARBA" id="ARBA00022475"/>
    </source>
</evidence>
<evidence type="ECO:0000313" key="10">
    <source>
        <dbReference type="EMBL" id="MBO8475824.1"/>
    </source>
</evidence>
<dbReference type="AlphaFoldDB" id="A0A9D9IPY0"/>
<name>A0A9D9IPY0_9BACT</name>
<dbReference type="InterPro" id="IPR003445">
    <property type="entry name" value="Cat_transpt"/>
</dbReference>
<comment type="similarity">
    <text evidence="2">Belongs to the TrkH potassium transport family.</text>
</comment>
<keyword evidence="5 9" id="KW-0812">Transmembrane</keyword>
<evidence type="ECO:0000256" key="9">
    <source>
        <dbReference type="SAM" id="Phobius"/>
    </source>
</evidence>
<keyword evidence="6 9" id="KW-1133">Transmembrane helix</keyword>
<dbReference type="GO" id="GO:0008324">
    <property type="term" value="F:monoatomic cation transmembrane transporter activity"/>
    <property type="evidence" value="ECO:0007669"/>
    <property type="project" value="InterPro"/>
</dbReference>
<evidence type="ECO:0000256" key="6">
    <source>
        <dbReference type="ARBA" id="ARBA00022989"/>
    </source>
</evidence>
<dbReference type="PANTHER" id="PTHR32024:SF2">
    <property type="entry name" value="TRK SYSTEM POTASSIUM UPTAKE PROTEIN TRKG-RELATED"/>
    <property type="match status" value="1"/>
</dbReference>
<feature type="transmembrane region" description="Helical" evidence="9">
    <location>
        <begin position="277"/>
        <end position="297"/>
    </location>
</feature>
<evidence type="ECO:0000256" key="8">
    <source>
        <dbReference type="ARBA" id="ARBA00023136"/>
    </source>
</evidence>
<comment type="caution">
    <text evidence="10">The sequence shown here is derived from an EMBL/GenBank/DDBJ whole genome shotgun (WGS) entry which is preliminary data.</text>
</comment>
<keyword evidence="8 9" id="KW-0472">Membrane</keyword>
<evidence type="ECO:0000256" key="5">
    <source>
        <dbReference type="ARBA" id="ARBA00022692"/>
    </source>
</evidence>
<evidence type="ECO:0000256" key="3">
    <source>
        <dbReference type="ARBA" id="ARBA00022448"/>
    </source>
</evidence>
<dbReference type="EMBL" id="JADIMC010000031">
    <property type="protein sequence ID" value="MBO8475824.1"/>
    <property type="molecule type" value="Genomic_DNA"/>
</dbReference>
<reference evidence="10" key="2">
    <citation type="journal article" date="2021" name="PeerJ">
        <title>Extensive microbial diversity within the chicken gut microbiome revealed by metagenomics and culture.</title>
        <authorList>
            <person name="Gilroy R."/>
            <person name="Ravi A."/>
            <person name="Getino M."/>
            <person name="Pursley I."/>
            <person name="Horton D.L."/>
            <person name="Alikhan N.F."/>
            <person name="Baker D."/>
            <person name="Gharbi K."/>
            <person name="Hall N."/>
            <person name="Watson M."/>
            <person name="Adriaenssens E.M."/>
            <person name="Foster-Nyarko E."/>
            <person name="Jarju S."/>
            <person name="Secka A."/>
            <person name="Antonio M."/>
            <person name="Oren A."/>
            <person name="Chaudhuri R.R."/>
            <person name="La Ragione R."/>
            <person name="Hildebrand F."/>
            <person name="Pallen M.J."/>
        </authorList>
    </citation>
    <scope>NUCLEOTIDE SEQUENCE</scope>
    <source>
        <strain evidence="10">6919</strain>
    </source>
</reference>
<keyword evidence="4" id="KW-1003">Cell membrane</keyword>
<dbReference type="Proteomes" id="UP000823598">
    <property type="component" value="Unassembled WGS sequence"/>
</dbReference>
<sequence>PMLNKKSGIQLFNAEVTGITHDKVRPRISHTAKSLWAIYFILNSILIVLLWIGPMNLFDSVCHAFSAIATGGFSTKNNSIEAYNSDYVKIILSIFMFLAGANFGLLYYVAIGKPKMLFKNDTFRWYTYIIIGAVAIIVARLWLSGNYPDIKSLVIDTVFQVVTTITTTGFIGSDYLDWQGLAIFVIVAIMLTGSCAGSTAGGFKIDRLVVSMRNLHNELYKIIHPNTIKAVRVNGKVLPPELISKTNTFLLIYAALIFIGTAILAETGCSFFDSMFMAVSALSNIGLGYGVSGISFASIPDIGKWTMSVLMLLGRLELFTVLIIFTNHFWNKK</sequence>
<accession>A0A9D9IPY0</accession>
<comment type="subcellular location">
    <subcellularLocation>
        <location evidence="1">Cell membrane</location>
        <topology evidence="1">Multi-pass membrane protein</topology>
    </subcellularLocation>
</comment>